<evidence type="ECO:0000259" key="4">
    <source>
        <dbReference type="PROSITE" id="PS51000"/>
    </source>
</evidence>
<name>A0A926N8Z9_9BACI</name>
<keyword evidence="2" id="KW-0238">DNA-binding</keyword>
<dbReference type="Gene3D" id="1.10.10.10">
    <property type="entry name" value="Winged helix-like DNA-binding domain superfamily/Winged helix DNA-binding domain"/>
    <property type="match status" value="1"/>
</dbReference>
<dbReference type="SUPFAM" id="SSF46785">
    <property type="entry name" value="Winged helix' DNA-binding domain"/>
    <property type="match status" value="1"/>
</dbReference>
<dbReference type="EMBL" id="JACXAI010000002">
    <property type="protein sequence ID" value="MBD1378914.1"/>
    <property type="molecule type" value="Genomic_DNA"/>
</dbReference>
<dbReference type="PANTHER" id="PTHR30363">
    <property type="entry name" value="HTH-TYPE TRANSCRIPTIONAL REGULATOR SRLR-RELATED"/>
    <property type="match status" value="1"/>
</dbReference>
<evidence type="ECO:0000256" key="1">
    <source>
        <dbReference type="ARBA" id="ARBA00023015"/>
    </source>
</evidence>
<keyword evidence="3" id="KW-0804">Transcription</keyword>
<dbReference type="InterPro" id="IPR001034">
    <property type="entry name" value="DeoR_HTH"/>
</dbReference>
<dbReference type="InterPro" id="IPR037171">
    <property type="entry name" value="NagB/RpiA_transferase-like"/>
</dbReference>
<dbReference type="Pfam" id="PF00455">
    <property type="entry name" value="DeoRC"/>
    <property type="match status" value="1"/>
</dbReference>
<dbReference type="PANTHER" id="PTHR30363:SF51">
    <property type="entry name" value="HTH-TYPE TRANSCRIPTIONAL REPRESSOR GLCR"/>
    <property type="match status" value="1"/>
</dbReference>
<evidence type="ECO:0000313" key="5">
    <source>
        <dbReference type="EMBL" id="MBD1378914.1"/>
    </source>
</evidence>
<organism evidence="5 6">
    <name type="scientific">Metabacillus arenae</name>
    <dbReference type="NCBI Taxonomy" id="2771434"/>
    <lineage>
        <taxon>Bacteria</taxon>
        <taxon>Bacillati</taxon>
        <taxon>Bacillota</taxon>
        <taxon>Bacilli</taxon>
        <taxon>Bacillales</taxon>
        <taxon>Bacillaceae</taxon>
        <taxon>Metabacillus</taxon>
    </lineage>
</organism>
<dbReference type="Gene3D" id="3.40.50.1360">
    <property type="match status" value="1"/>
</dbReference>
<dbReference type="Pfam" id="PF08220">
    <property type="entry name" value="HTH_DeoR"/>
    <property type="match status" value="1"/>
</dbReference>
<dbReference type="InterPro" id="IPR050313">
    <property type="entry name" value="Carb_Metab_HTH_regulators"/>
</dbReference>
<dbReference type="SMART" id="SM00420">
    <property type="entry name" value="HTH_DEOR"/>
    <property type="match status" value="1"/>
</dbReference>
<evidence type="ECO:0000256" key="2">
    <source>
        <dbReference type="ARBA" id="ARBA00023125"/>
    </source>
</evidence>
<dbReference type="GO" id="GO:0003700">
    <property type="term" value="F:DNA-binding transcription factor activity"/>
    <property type="evidence" value="ECO:0007669"/>
    <property type="project" value="InterPro"/>
</dbReference>
<comment type="caution">
    <text evidence="5">The sequence shown here is derived from an EMBL/GenBank/DDBJ whole genome shotgun (WGS) entry which is preliminary data.</text>
</comment>
<dbReference type="InterPro" id="IPR036390">
    <property type="entry name" value="WH_DNA-bd_sf"/>
</dbReference>
<feature type="domain" description="HTH deoR-type" evidence="4">
    <location>
        <begin position="3"/>
        <end position="58"/>
    </location>
</feature>
<dbReference type="Proteomes" id="UP000626844">
    <property type="component" value="Unassembled WGS sequence"/>
</dbReference>
<dbReference type="InterPro" id="IPR018356">
    <property type="entry name" value="Tscrpt_reg_HTH_DeoR_CS"/>
</dbReference>
<gene>
    <name evidence="5" type="ORF">IC621_01610</name>
</gene>
<protein>
    <submittedName>
        <fullName evidence="5">DeoR/GlpR transcriptional regulator</fullName>
    </submittedName>
</protein>
<dbReference type="SUPFAM" id="SSF100950">
    <property type="entry name" value="NagB/RpiA/CoA transferase-like"/>
    <property type="match status" value="1"/>
</dbReference>
<dbReference type="InterPro" id="IPR014036">
    <property type="entry name" value="DeoR-like_C"/>
</dbReference>
<reference evidence="5" key="1">
    <citation type="submission" date="2020-09" db="EMBL/GenBank/DDBJ databases">
        <title>A novel bacterium of genus Bacillus, isolated from South China Sea.</title>
        <authorList>
            <person name="Huang H."/>
            <person name="Mo K."/>
            <person name="Hu Y."/>
        </authorList>
    </citation>
    <scope>NUCLEOTIDE SEQUENCE</scope>
    <source>
        <strain evidence="5">IB182487</strain>
    </source>
</reference>
<evidence type="ECO:0000256" key="3">
    <source>
        <dbReference type="ARBA" id="ARBA00023163"/>
    </source>
</evidence>
<accession>A0A926N8Z9</accession>
<evidence type="ECO:0000313" key="6">
    <source>
        <dbReference type="Proteomes" id="UP000626844"/>
    </source>
</evidence>
<sequence length="263" mass="29700">MYQEERLLSIVEYLQEHKKITVDQICSFYGVSRDTARRDLVKLEEQQSIIRTRGGGILPSHPKEVLDYQNRLEVVSDEKKLIGKKAASLISSGDRLILDASTTVQACAEFIDSPNCTIITNSINQADILSQKEDIRIHLLGGELQKEHRYLYGESVVDKLGNYHVDKAFIGVVGLSENGLTIAHEEDGIVKRKMIKQAKQVIILADHSKIGVTDFYRVADLNEIDLLITDKIPEKPFRDLLKQHSVELLVSSEGNEEEEDEND</sequence>
<keyword evidence="6" id="KW-1185">Reference proteome</keyword>
<dbReference type="GO" id="GO:0003677">
    <property type="term" value="F:DNA binding"/>
    <property type="evidence" value="ECO:0007669"/>
    <property type="project" value="UniProtKB-KW"/>
</dbReference>
<dbReference type="SMART" id="SM01134">
    <property type="entry name" value="DeoRC"/>
    <property type="match status" value="1"/>
</dbReference>
<dbReference type="RefSeq" id="WP_191155695.1">
    <property type="nucleotide sequence ID" value="NZ_JACXAI010000002.1"/>
</dbReference>
<dbReference type="PROSITE" id="PS51000">
    <property type="entry name" value="HTH_DEOR_2"/>
    <property type="match status" value="1"/>
</dbReference>
<dbReference type="AlphaFoldDB" id="A0A926N8Z9"/>
<proteinExistence type="predicted"/>
<keyword evidence="1" id="KW-0805">Transcription regulation</keyword>
<dbReference type="InterPro" id="IPR036388">
    <property type="entry name" value="WH-like_DNA-bd_sf"/>
</dbReference>
<dbReference type="PROSITE" id="PS00894">
    <property type="entry name" value="HTH_DEOR_1"/>
    <property type="match status" value="1"/>
</dbReference>